<protein>
    <submittedName>
        <fullName evidence="1">Uncharacterized protein</fullName>
    </submittedName>
</protein>
<dbReference type="RefSeq" id="WP_262567698.1">
    <property type="nucleotide sequence ID" value="NZ_JAPFCC010000001.1"/>
</dbReference>
<dbReference type="EMBL" id="JAPFCC010000001">
    <property type="protein sequence ID" value="MCW7552776.1"/>
    <property type="molecule type" value="Genomic_DNA"/>
</dbReference>
<sequence length="138" mass="15802">MYHLKDNRLERQSYWQTLEFNNISAYGSASSVRNTPNVLIVSFVPASLQRVIDAWHAIQGKISISGVEIRGYDVKSSISSQEIKEARLLLKNSKPYYILIELQCLCYESGRSFSSFSELPNTWFLKAESDLPNLLKYS</sequence>
<dbReference type="Proteomes" id="UP001209854">
    <property type="component" value="Unassembled WGS sequence"/>
</dbReference>
<name>A0ABT3MTR0_9GAMM</name>
<proteinExistence type="predicted"/>
<evidence type="ECO:0000313" key="2">
    <source>
        <dbReference type="Proteomes" id="UP001209854"/>
    </source>
</evidence>
<comment type="caution">
    <text evidence="1">The sequence shown here is derived from an EMBL/GenBank/DDBJ whole genome shotgun (WGS) entry which is preliminary data.</text>
</comment>
<accession>A0ABT3MTR0</accession>
<evidence type="ECO:0000313" key="1">
    <source>
        <dbReference type="EMBL" id="MCW7552776.1"/>
    </source>
</evidence>
<keyword evidence="2" id="KW-1185">Reference proteome</keyword>
<gene>
    <name evidence="1" type="ORF">NX722_08995</name>
</gene>
<organism evidence="1 2">
    <name type="scientific">Endozoicomonas gorgoniicola</name>
    <dbReference type="NCBI Taxonomy" id="1234144"/>
    <lineage>
        <taxon>Bacteria</taxon>
        <taxon>Pseudomonadati</taxon>
        <taxon>Pseudomonadota</taxon>
        <taxon>Gammaproteobacteria</taxon>
        <taxon>Oceanospirillales</taxon>
        <taxon>Endozoicomonadaceae</taxon>
        <taxon>Endozoicomonas</taxon>
    </lineage>
</organism>
<reference evidence="1 2" key="1">
    <citation type="submission" date="2022-10" db="EMBL/GenBank/DDBJ databases">
        <title>High-quality genome sequences of two octocoral-associated bacteria, Endozoicomonas euniceicola EF212 and Endozoicomonas gorgoniicola PS125.</title>
        <authorList>
            <person name="Chiou Y.-J."/>
            <person name="Chen Y.-H."/>
        </authorList>
    </citation>
    <scope>NUCLEOTIDE SEQUENCE [LARGE SCALE GENOMIC DNA]</scope>
    <source>
        <strain evidence="1 2">PS125</strain>
    </source>
</reference>